<sequence>MSVSKKPKSSTFMEMLQPQNRSHPRSPEEERPFAARVPVSAWSQVEAAFCDARGAGVKTDPRATLEPRLLPTDAPRGRHLSHSFGSFCSSNGRCTRLVLTSPVDHEMMSHMFSLCL</sequence>
<evidence type="ECO:0000256" key="1">
    <source>
        <dbReference type="SAM" id="MobiDB-lite"/>
    </source>
</evidence>
<feature type="compositionally biased region" description="Polar residues" evidence="1">
    <location>
        <begin position="9"/>
        <end position="21"/>
    </location>
</feature>
<feature type="region of interest" description="Disordered" evidence="1">
    <location>
        <begin position="1"/>
        <end position="33"/>
    </location>
</feature>
<accession>A0ABQ7QF25</accession>
<keyword evidence="3" id="KW-1185">Reference proteome</keyword>
<evidence type="ECO:0000313" key="3">
    <source>
        <dbReference type="Proteomes" id="UP000823941"/>
    </source>
</evidence>
<dbReference type="Proteomes" id="UP000823941">
    <property type="component" value="Chromosome 17"/>
</dbReference>
<evidence type="ECO:0000313" key="2">
    <source>
        <dbReference type="EMBL" id="KAG7302543.1"/>
    </source>
</evidence>
<reference evidence="2 3" key="1">
    <citation type="submission" date="2021-06" db="EMBL/GenBank/DDBJ databases">
        <title>A haploid diamondback moth (Plutella xylostella L.) genome assembly resolves 31 chromosomes and identifies a diamide resistance mutation.</title>
        <authorList>
            <person name="Ward C.M."/>
            <person name="Perry K.D."/>
            <person name="Baker G."/>
            <person name="Powis K."/>
            <person name="Heckel D.G."/>
            <person name="Baxter S.W."/>
        </authorList>
    </citation>
    <scope>NUCLEOTIDE SEQUENCE [LARGE SCALE GENOMIC DNA]</scope>
    <source>
        <strain evidence="2 3">LV</strain>
        <tissue evidence="2">Single pupa</tissue>
    </source>
</reference>
<organism evidence="2 3">
    <name type="scientific">Plutella xylostella</name>
    <name type="common">Diamondback moth</name>
    <name type="synonym">Plutella maculipennis</name>
    <dbReference type="NCBI Taxonomy" id="51655"/>
    <lineage>
        <taxon>Eukaryota</taxon>
        <taxon>Metazoa</taxon>
        <taxon>Ecdysozoa</taxon>
        <taxon>Arthropoda</taxon>
        <taxon>Hexapoda</taxon>
        <taxon>Insecta</taxon>
        <taxon>Pterygota</taxon>
        <taxon>Neoptera</taxon>
        <taxon>Endopterygota</taxon>
        <taxon>Lepidoptera</taxon>
        <taxon>Glossata</taxon>
        <taxon>Ditrysia</taxon>
        <taxon>Yponomeutoidea</taxon>
        <taxon>Plutellidae</taxon>
        <taxon>Plutella</taxon>
    </lineage>
</organism>
<name>A0ABQ7QF25_PLUXY</name>
<protein>
    <submittedName>
        <fullName evidence="2">Uncharacterized protein</fullName>
    </submittedName>
</protein>
<gene>
    <name evidence="2" type="ORF">JYU34_012462</name>
</gene>
<comment type="caution">
    <text evidence="2">The sequence shown here is derived from an EMBL/GenBank/DDBJ whole genome shotgun (WGS) entry which is preliminary data.</text>
</comment>
<proteinExistence type="predicted"/>
<dbReference type="EMBL" id="JAHIBW010000017">
    <property type="protein sequence ID" value="KAG7302543.1"/>
    <property type="molecule type" value="Genomic_DNA"/>
</dbReference>